<dbReference type="Proteomes" id="UP000245942">
    <property type="component" value="Unassembled WGS sequence"/>
</dbReference>
<evidence type="ECO:0000256" key="9">
    <source>
        <dbReference type="ARBA" id="ARBA00024807"/>
    </source>
</evidence>
<dbReference type="GeneID" id="37015706"/>
<sequence length="413" mass="45741">MSAARSLSSAVRIPTSRLSSNPILRPPRLPSRALQGRFYSQQKSGDSPPASSQDAGAGPSSSPTFSAAPRSPSSSSSSSASSSARQHNLKNAFAPHWQRLSSSIASHRTTLAPKLRSELTRLGDKWNIYSGYDQIESAKKRVIDSEQRLEALRTAQNEAKSRYVQAVTRRSTSQKTINDLLSRKASWSDEDLIKYTSLLRAEHGEAREEEVAREEFDAAEREVGKAWDEVVKRTLERYHDEQIWSDRVRNVSSYTQLAVVGLNVFIFALAILLVEPYKRRKLAETFESRLIKGEEQGRLALEGVIHRFDKSVQGLSEELQEIKTGQSGLLAVAGVAEKQRGGGEVERSTTDALGPVEAEVEAEKDVLSMVKRRTRFLHSPRTEAEKERRLEVAVATSIGAVVGTILWGILSRS</sequence>
<reference evidence="12 13" key="1">
    <citation type="journal article" date="2018" name="Mol. Biol. Evol.">
        <title>Broad Genomic Sampling Reveals a Smut Pathogenic Ancestry of the Fungal Clade Ustilaginomycotina.</title>
        <authorList>
            <person name="Kijpornyongpan T."/>
            <person name="Mondo S.J."/>
            <person name="Barry K."/>
            <person name="Sandor L."/>
            <person name="Lee J."/>
            <person name="Lipzen A."/>
            <person name="Pangilinan J."/>
            <person name="LaButti K."/>
            <person name="Hainaut M."/>
            <person name="Henrissat B."/>
            <person name="Grigoriev I.V."/>
            <person name="Spatafora J.W."/>
            <person name="Aime M.C."/>
        </authorList>
    </citation>
    <scope>NUCLEOTIDE SEQUENCE [LARGE SCALE GENOMIC DNA]</scope>
    <source>
        <strain evidence="12 13">MCA 4718</strain>
    </source>
</reference>
<feature type="compositionally biased region" description="Low complexity" evidence="11">
    <location>
        <begin position="59"/>
        <end position="84"/>
    </location>
</feature>
<evidence type="ECO:0000313" key="13">
    <source>
        <dbReference type="Proteomes" id="UP000245942"/>
    </source>
</evidence>
<comment type="subunit">
    <text evidence="10">Homooligomer.</text>
</comment>
<comment type="subcellular location">
    <subcellularLocation>
        <location evidence="10">Mitochondrion inner membrane</location>
        <topology evidence="10">Multi-pass membrane protein</topology>
    </subcellularLocation>
</comment>
<dbReference type="GO" id="GO:0007007">
    <property type="term" value="P:inner mitochondrial membrane organization"/>
    <property type="evidence" value="ECO:0007669"/>
    <property type="project" value="TreeGrafter"/>
</dbReference>
<keyword evidence="5 10" id="KW-1133">Transmembrane helix</keyword>
<evidence type="ECO:0000256" key="8">
    <source>
        <dbReference type="ARBA" id="ARBA00023136"/>
    </source>
</evidence>
<dbReference type="PANTHER" id="PTHR31961:SF3">
    <property type="entry name" value="SENSITIVE TO HIGH EXPRESSION PROTEIN 9, MITOCHONDRIAL"/>
    <property type="match status" value="1"/>
</dbReference>
<feature type="transmembrane region" description="Helical" evidence="10">
    <location>
        <begin position="254"/>
        <end position="274"/>
    </location>
</feature>
<name>A0A316UF49_9BASI</name>
<feature type="region of interest" description="Disordered" evidence="11">
    <location>
        <begin position="1"/>
        <end position="87"/>
    </location>
</feature>
<dbReference type="InterPro" id="IPR008839">
    <property type="entry name" value="MDM33_fungi"/>
</dbReference>
<dbReference type="PANTHER" id="PTHR31961">
    <property type="entry name" value="SENSITIVE TO HIGH EXPRESSION PROTEIN 9, MITOCHONDRIAL"/>
    <property type="match status" value="1"/>
</dbReference>
<comment type="similarity">
    <text evidence="1 10">Belongs to the SHE9 family.</text>
</comment>
<accession>A0A316UF49</accession>
<evidence type="ECO:0000256" key="6">
    <source>
        <dbReference type="ARBA" id="ARBA00023054"/>
    </source>
</evidence>
<keyword evidence="6" id="KW-0175">Coiled coil</keyword>
<evidence type="ECO:0000256" key="4">
    <source>
        <dbReference type="ARBA" id="ARBA00022946"/>
    </source>
</evidence>
<comment type="function">
    <text evidence="9">Required for the maintenance of the structure of the mitochondrial inner membrane. Involved in mitochondrial morphology. Causes growth arrest when highly overexpressed.</text>
</comment>
<keyword evidence="4 10" id="KW-0809">Transit peptide</keyword>
<dbReference type="RefSeq" id="XP_025350990.1">
    <property type="nucleotide sequence ID" value="XM_025493972.1"/>
</dbReference>
<evidence type="ECO:0000256" key="3">
    <source>
        <dbReference type="ARBA" id="ARBA00022792"/>
    </source>
</evidence>
<feature type="compositionally biased region" description="Polar residues" evidence="11">
    <location>
        <begin position="38"/>
        <end position="54"/>
    </location>
</feature>
<keyword evidence="2 10" id="KW-0812">Transmembrane</keyword>
<evidence type="ECO:0000256" key="1">
    <source>
        <dbReference type="ARBA" id="ARBA00007472"/>
    </source>
</evidence>
<keyword evidence="3 10" id="KW-0999">Mitochondrion inner membrane</keyword>
<evidence type="ECO:0000313" key="12">
    <source>
        <dbReference type="EMBL" id="PWN23830.1"/>
    </source>
</evidence>
<keyword evidence="13" id="KW-1185">Reference proteome</keyword>
<proteinExistence type="inferred from homology"/>
<evidence type="ECO:0000256" key="10">
    <source>
        <dbReference type="RuleBase" id="RU364128"/>
    </source>
</evidence>
<gene>
    <name evidence="12" type="ORF">BCV69DRAFT_296142</name>
</gene>
<protein>
    <recommendedName>
        <fullName evidence="10">Sensitive to high expression protein 9, mitochondrial</fullName>
    </recommendedName>
</protein>
<dbReference type="AlphaFoldDB" id="A0A316UF49"/>
<evidence type="ECO:0000256" key="11">
    <source>
        <dbReference type="SAM" id="MobiDB-lite"/>
    </source>
</evidence>
<dbReference type="GO" id="GO:0005743">
    <property type="term" value="C:mitochondrial inner membrane"/>
    <property type="evidence" value="ECO:0007669"/>
    <property type="project" value="UniProtKB-SubCell"/>
</dbReference>
<evidence type="ECO:0000256" key="5">
    <source>
        <dbReference type="ARBA" id="ARBA00022989"/>
    </source>
</evidence>
<dbReference type="OrthoDB" id="5595506at2759"/>
<feature type="transmembrane region" description="Helical" evidence="10">
    <location>
        <begin position="390"/>
        <end position="410"/>
    </location>
</feature>
<organism evidence="12 13">
    <name type="scientific">Pseudomicrostroma glucosiphilum</name>
    <dbReference type="NCBI Taxonomy" id="1684307"/>
    <lineage>
        <taxon>Eukaryota</taxon>
        <taxon>Fungi</taxon>
        <taxon>Dikarya</taxon>
        <taxon>Basidiomycota</taxon>
        <taxon>Ustilaginomycotina</taxon>
        <taxon>Exobasidiomycetes</taxon>
        <taxon>Microstromatales</taxon>
        <taxon>Microstromatales incertae sedis</taxon>
        <taxon>Pseudomicrostroma</taxon>
    </lineage>
</organism>
<dbReference type="Pfam" id="PF05546">
    <property type="entry name" value="She9_MDM33"/>
    <property type="match status" value="1"/>
</dbReference>
<keyword evidence="8 10" id="KW-0472">Membrane</keyword>
<keyword evidence="7 10" id="KW-0496">Mitochondrion</keyword>
<evidence type="ECO:0000256" key="7">
    <source>
        <dbReference type="ARBA" id="ARBA00023128"/>
    </source>
</evidence>
<evidence type="ECO:0000256" key="2">
    <source>
        <dbReference type="ARBA" id="ARBA00022692"/>
    </source>
</evidence>
<dbReference type="EMBL" id="KZ819321">
    <property type="protein sequence ID" value="PWN23830.1"/>
    <property type="molecule type" value="Genomic_DNA"/>
</dbReference>